<evidence type="ECO:0000313" key="3">
    <source>
        <dbReference type="Proteomes" id="UP000663882"/>
    </source>
</evidence>
<keyword evidence="1" id="KW-0472">Membrane</keyword>
<dbReference type="OrthoDB" id="10058657at2759"/>
<accession>A0A814W3Q1</accession>
<keyword evidence="1" id="KW-1133">Transmembrane helix</keyword>
<comment type="caution">
    <text evidence="2">The sequence shown here is derived from an EMBL/GenBank/DDBJ whole genome shotgun (WGS) entry which is preliminary data.</text>
</comment>
<protein>
    <submittedName>
        <fullName evidence="2">Uncharacterized protein</fullName>
    </submittedName>
</protein>
<evidence type="ECO:0000313" key="2">
    <source>
        <dbReference type="EMBL" id="CAF1196111.1"/>
    </source>
</evidence>
<feature type="transmembrane region" description="Helical" evidence="1">
    <location>
        <begin position="60"/>
        <end position="80"/>
    </location>
</feature>
<keyword evidence="1" id="KW-0812">Transmembrane</keyword>
<dbReference type="EMBL" id="CAJNOO010001766">
    <property type="protein sequence ID" value="CAF1196111.1"/>
    <property type="molecule type" value="Genomic_DNA"/>
</dbReference>
<reference evidence="2" key="1">
    <citation type="submission" date="2021-02" db="EMBL/GenBank/DDBJ databases">
        <authorList>
            <person name="Nowell W R."/>
        </authorList>
    </citation>
    <scope>NUCLEOTIDE SEQUENCE</scope>
</reference>
<gene>
    <name evidence="2" type="ORF">RFH988_LOCUS24335</name>
</gene>
<dbReference type="AlphaFoldDB" id="A0A814W3Q1"/>
<dbReference type="Proteomes" id="UP000663882">
    <property type="component" value="Unassembled WGS sequence"/>
</dbReference>
<name>A0A814W3Q1_9BILA</name>
<organism evidence="2 3">
    <name type="scientific">Rotaria sordida</name>
    <dbReference type="NCBI Taxonomy" id="392033"/>
    <lineage>
        <taxon>Eukaryota</taxon>
        <taxon>Metazoa</taxon>
        <taxon>Spiralia</taxon>
        <taxon>Gnathifera</taxon>
        <taxon>Rotifera</taxon>
        <taxon>Eurotatoria</taxon>
        <taxon>Bdelloidea</taxon>
        <taxon>Philodinida</taxon>
        <taxon>Philodinidae</taxon>
        <taxon>Rotaria</taxon>
    </lineage>
</organism>
<sequence length="540" mass="63822">MSRCIIKVHHEYKMEYLLLNIHEVVTGTGTVLLKSIDNDVPSVIILTAYHIVVPQFNMTLFSFIMMALAFTVVIIIPLTIHVRNIINQHLENLIPNFIRFHVAPTFSIYMSAIHQCYRQILLNEIKRKKRQLNHAYKLSGNLRNSVQYDLDEWHFIRMQTIFQQLINENIFKWNTVHHNKLVSLRNEYNQQGQQSNSTSINPIRNYSHRILTDDEHSALVNGLDFVYRNSSFDEKSFISNVENLFVSLLGRCTDKFDWEEREATEKTVYNLTPEQLQYAAKLRSISDRFKRQAKHELRSYGKVHKNSLLVLKKLGKDNSIHITTPDKGKGVVILDQQDYVNKMLDILNDTTTFEPIDEDPTIKKEDRLTRILQRMTKRGFLSKNEYDLARPRGSYCARMYGLPKIHKEGVPMRPVISSIGSYNYRLAKVLATRLEPLRHNQYILRDTFDFIESLQKLNTNMTKHRIAIFEEKLTNDQRQYLREYYKMNKNPGQKQIYQIVKQWNINDFDFFMDLIEWFFDQNSEDIEREGRRLIACRIGA</sequence>
<proteinExistence type="predicted"/>
<evidence type="ECO:0000256" key="1">
    <source>
        <dbReference type="SAM" id="Phobius"/>
    </source>
</evidence>